<comment type="subcellular location">
    <subcellularLocation>
        <location evidence="1 9">Cell membrane</location>
        <topology evidence="1 9">Multi-pass membrane protein</topology>
    </subcellularLocation>
</comment>
<keyword evidence="3 9" id="KW-1003">Cell membrane</keyword>
<dbReference type="GO" id="GO:0006605">
    <property type="term" value="P:protein targeting"/>
    <property type="evidence" value="ECO:0007669"/>
    <property type="project" value="UniProtKB-UniRule"/>
</dbReference>
<organism evidence="14 15">
    <name type="scientific">Propionimicrobium lymphophilum ACS-093-V-SCH5</name>
    <dbReference type="NCBI Taxonomy" id="883161"/>
    <lineage>
        <taxon>Bacteria</taxon>
        <taxon>Bacillati</taxon>
        <taxon>Actinomycetota</taxon>
        <taxon>Actinomycetes</taxon>
        <taxon>Propionibacteriales</taxon>
        <taxon>Propionibacteriaceae</taxon>
        <taxon>Propionimicrobium</taxon>
    </lineage>
</organism>
<dbReference type="GO" id="GO:0015450">
    <property type="term" value="F:protein-transporting ATPase activity"/>
    <property type="evidence" value="ECO:0007669"/>
    <property type="project" value="InterPro"/>
</dbReference>
<evidence type="ECO:0000256" key="9">
    <source>
        <dbReference type="HAMAP-Rule" id="MF_01463"/>
    </source>
</evidence>
<keyword evidence="2 9" id="KW-0813">Transport</keyword>
<feature type="domain" description="Protein export membrane protein SecD/SecF C-terminal" evidence="11">
    <location>
        <begin position="333"/>
        <end position="508"/>
    </location>
</feature>
<dbReference type="Pfam" id="PF22599">
    <property type="entry name" value="SecDF_P1_head"/>
    <property type="match status" value="1"/>
</dbReference>
<dbReference type="InterPro" id="IPR005791">
    <property type="entry name" value="SecD"/>
</dbReference>
<sequence length="552" mass="58586">MSRSTPAAKAERKIGGFLFALVVLVALMALLQTWTPRLGLDLRGGTTIQLTAADAGGGTVDPKSLEVAANIISQRVDGLGVGESSVTIQGDKQIEVSVPNMNGDELIDLVGSTARLNFRAVLAASQAESIESTDSAGSSKNSNSASKSSEGAQPRMAPQLPAQPPESFTPRPTEPAAELAPIEKRLAYEPSEQDMSEFQAFKCGMDFPDVVDQPLIACDEEGQTKYLLGPMLVSGEDLTDAKAGIPRGQLNWIVSLSLNPDGAADFAQTSKQLYQQQSPRNQFAIVLDSKVVSAPRIESVISDGNAQISGENINETSANSLASTLRYGALPIDLEVSSVDTISPTLGGEQLTAGIIAGCIGLGLVLLYAFSYYRGLVLVVLGSLVAVSLMTYSVMVLLGDIVGFALNLPGVAGFIVGIGMTADSFIVYFERIRDEVRSGRPLRTAIETGWQKARNAILMADGVQLLAAVVLYFLSIGSVKGFAFTLGITTGLDLFLIVFFTHPLLSIFGRTKFFGQGHKWSGFSAEHMGVSRKTLLGRRRSSRLAKEAANAN</sequence>
<feature type="region of interest" description="Disordered" evidence="10">
    <location>
        <begin position="129"/>
        <end position="178"/>
    </location>
</feature>
<evidence type="ECO:0000256" key="8">
    <source>
        <dbReference type="ARBA" id="ARBA00023136"/>
    </source>
</evidence>
<evidence type="ECO:0000313" key="14">
    <source>
        <dbReference type="EMBL" id="EPD32808.1"/>
    </source>
</evidence>
<feature type="transmembrane region" description="Helical" evidence="9">
    <location>
        <begin position="377"/>
        <end position="398"/>
    </location>
</feature>
<comment type="similarity">
    <text evidence="9">Belongs to the SecD/SecF family. SecD subfamily.</text>
</comment>
<evidence type="ECO:0000256" key="4">
    <source>
        <dbReference type="ARBA" id="ARBA00022692"/>
    </source>
</evidence>
<gene>
    <name evidence="9" type="primary">secD</name>
    <name evidence="14" type="ORF">HMPREF9306_01115</name>
</gene>
<feature type="transmembrane region" description="Helical" evidence="9">
    <location>
        <begin position="482"/>
        <end position="505"/>
    </location>
</feature>
<feature type="domain" description="SecDF P1 head subdomain" evidence="13">
    <location>
        <begin position="221"/>
        <end position="332"/>
    </location>
</feature>
<evidence type="ECO:0000259" key="12">
    <source>
        <dbReference type="Pfam" id="PF21760"/>
    </source>
</evidence>
<dbReference type="Pfam" id="PF02355">
    <property type="entry name" value="SecD_SecF_C"/>
    <property type="match status" value="1"/>
</dbReference>
<evidence type="ECO:0000256" key="1">
    <source>
        <dbReference type="ARBA" id="ARBA00004651"/>
    </source>
</evidence>
<dbReference type="Gene3D" id="3.30.70.3220">
    <property type="match status" value="1"/>
</dbReference>
<evidence type="ECO:0000256" key="5">
    <source>
        <dbReference type="ARBA" id="ARBA00022927"/>
    </source>
</evidence>
<dbReference type="GO" id="GO:0043952">
    <property type="term" value="P:protein transport by the Sec complex"/>
    <property type="evidence" value="ECO:0007669"/>
    <property type="project" value="UniProtKB-UniRule"/>
</dbReference>
<dbReference type="NCBIfam" id="TIGR00916">
    <property type="entry name" value="2A0604s01"/>
    <property type="match status" value="1"/>
</dbReference>
<dbReference type="InterPro" id="IPR054384">
    <property type="entry name" value="SecDF_P1_head"/>
</dbReference>
<dbReference type="NCBIfam" id="TIGR01129">
    <property type="entry name" value="secD"/>
    <property type="match status" value="1"/>
</dbReference>
<dbReference type="Proteomes" id="UP000014417">
    <property type="component" value="Unassembled WGS sequence"/>
</dbReference>
<dbReference type="HOGENOM" id="CLU_007894_4_2_11"/>
<proteinExistence type="inferred from homology"/>
<dbReference type="Pfam" id="PF07549">
    <property type="entry name" value="Sec_GG"/>
    <property type="match status" value="1"/>
</dbReference>
<evidence type="ECO:0000259" key="13">
    <source>
        <dbReference type="Pfam" id="PF22599"/>
    </source>
</evidence>
<dbReference type="EMBL" id="AGZR01000006">
    <property type="protein sequence ID" value="EPD32808.1"/>
    <property type="molecule type" value="Genomic_DNA"/>
</dbReference>
<dbReference type="InterPro" id="IPR048634">
    <property type="entry name" value="SecD_SecF_C"/>
</dbReference>
<keyword evidence="6 9" id="KW-1133">Transmembrane helix</keyword>
<dbReference type="PANTHER" id="PTHR30081">
    <property type="entry name" value="PROTEIN-EXPORT MEMBRANE PROTEIN SEC"/>
    <property type="match status" value="1"/>
</dbReference>
<keyword evidence="15" id="KW-1185">Reference proteome</keyword>
<dbReference type="InterPro" id="IPR022813">
    <property type="entry name" value="SecD/SecF_arch_bac"/>
</dbReference>
<feature type="domain" description="Protein translocase subunit SecDF P1" evidence="12">
    <location>
        <begin position="67"/>
        <end position="121"/>
    </location>
</feature>
<keyword evidence="8 9" id="KW-0472">Membrane</keyword>
<dbReference type="PATRIC" id="fig|883161.3.peg.1108"/>
<name>S2VZ63_9ACTN</name>
<evidence type="ECO:0000259" key="11">
    <source>
        <dbReference type="Pfam" id="PF02355"/>
    </source>
</evidence>
<dbReference type="InterPro" id="IPR022646">
    <property type="entry name" value="SecD/SecF_CS"/>
</dbReference>
<dbReference type="SUPFAM" id="SSF82866">
    <property type="entry name" value="Multidrug efflux transporter AcrB transmembrane domain"/>
    <property type="match status" value="1"/>
</dbReference>
<reference evidence="14 15" key="1">
    <citation type="submission" date="2013-04" db="EMBL/GenBank/DDBJ databases">
        <title>The Genome Sequence of Propionimicrobium lymphophilum ACS-093-V-SCH5.</title>
        <authorList>
            <consortium name="The Broad Institute Genomics Platform"/>
            <person name="Earl A."/>
            <person name="Ward D."/>
            <person name="Feldgarden M."/>
            <person name="Gevers D."/>
            <person name="Saerens B."/>
            <person name="Vaneechoutte M."/>
            <person name="Walker B."/>
            <person name="Young S."/>
            <person name="Zeng Q."/>
            <person name="Gargeya S."/>
            <person name="Fitzgerald M."/>
            <person name="Haas B."/>
            <person name="Abouelleil A."/>
            <person name="Allen A.W."/>
            <person name="Alvarado L."/>
            <person name="Arachchi H.M."/>
            <person name="Berlin A.M."/>
            <person name="Chapman S.B."/>
            <person name="Gainer-Dewar J."/>
            <person name="Goldberg J."/>
            <person name="Griggs A."/>
            <person name="Gujja S."/>
            <person name="Hansen M."/>
            <person name="Howarth C."/>
            <person name="Imamovic A."/>
            <person name="Ireland A."/>
            <person name="Larimer J."/>
            <person name="McCowan C."/>
            <person name="Murphy C."/>
            <person name="Pearson M."/>
            <person name="Poon T.W."/>
            <person name="Priest M."/>
            <person name="Roberts A."/>
            <person name="Saif S."/>
            <person name="Shea T."/>
            <person name="Sisk P."/>
            <person name="Sykes S."/>
            <person name="Wortman J."/>
            <person name="Nusbaum C."/>
            <person name="Birren B."/>
        </authorList>
    </citation>
    <scope>NUCLEOTIDE SEQUENCE [LARGE SCALE GENOMIC DNA]</scope>
    <source>
        <strain evidence="14 15">ACS-093-V-SCH5</strain>
    </source>
</reference>
<comment type="subunit">
    <text evidence="9">Forms a complex with SecF. Part of the essential Sec protein translocation apparatus which comprises SecA, SecYEG and auxiliary proteins SecDF. Other proteins may also be involved.</text>
</comment>
<evidence type="ECO:0000256" key="10">
    <source>
        <dbReference type="SAM" id="MobiDB-lite"/>
    </source>
</evidence>
<dbReference type="Gene3D" id="3.30.1360.200">
    <property type="match status" value="1"/>
</dbReference>
<dbReference type="GO" id="GO:0065002">
    <property type="term" value="P:intracellular protein transmembrane transport"/>
    <property type="evidence" value="ECO:0007669"/>
    <property type="project" value="UniProtKB-UniRule"/>
</dbReference>
<feature type="compositionally biased region" description="Low complexity" evidence="10">
    <location>
        <begin position="135"/>
        <end position="149"/>
    </location>
</feature>
<dbReference type="InterPro" id="IPR048631">
    <property type="entry name" value="SecD_1st"/>
</dbReference>
<evidence type="ECO:0000256" key="7">
    <source>
        <dbReference type="ARBA" id="ARBA00023010"/>
    </source>
</evidence>
<comment type="function">
    <text evidence="9">Part of the Sec protein translocase complex. Interacts with the SecYEG preprotein conducting channel. SecDF uses the proton motive force (PMF) to complete protein translocation after the ATP-dependent function of SecA.</text>
</comment>
<dbReference type="STRING" id="883161.HMPREF9306_01115"/>
<dbReference type="AlphaFoldDB" id="S2VZ63"/>
<keyword evidence="7 9" id="KW-0811">Translocation</keyword>
<accession>S2VZ63</accession>
<evidence type="ECO:0000313" key="15">
    <source>
        <dbReference type="Proteomes" id="UP000014417"/>
    </source>
</evidence>
<keyword evidence="4 9" id="KW-0812">Transmembrane</keyword>
<evidence type="ECO:0000256" key="3">
    <source>
        <dbReference type="ARBA" id="ARBA00022475"/>
    </source>
</evidence>
<keyword evidence="5 9" id="KW-0653">Protein transport</keyword>
<dbReference type="InterPro" id="IPR055344">
    <property type="entry name" value="SecD_SecF_C_bact"/>
</dbReference>
<dbReference type="Pfam" id="PF21760">
    <property type="entry name" value="SecD_1st"/>
    <property type="match status" value="1"/>
</dbReference>
<feature type="transmembrane region" description="Helical" evidence="9">
    <location>
        <begin position="351"/>
        <end position="370"/>
    </location>
</feature>
<dbReference type="Gene3D" id="1.20.1640.10">
    <property type="entry name" value="Multidrug efflux transporter AcrB transmembrane domain"/>
    <property type="match status" value="1"/>
</dbReference>
<protein>
    <recommendedName>
        <fullName evidence="9">Protein translocase subunit SecD</fullName>
    </recommendedName>
</protein>
<dbReference type="GO" id="GO:0005886">
    <property type="term" value="C:plasma membrane"/>
    <property type="evidence" value="ECO:0007669"/>
    <property type="project" value="UniProtKB-SubCell"/>
</dbReference>
<evidence type="ECO:0000256" key="2">
    <source>
        <dbReference type="ARBA" id="ARBA00022448"/>
    </source>
</evidence>
<dbReference type="PANTHER" id="PTHR30081:SF1">
    <property type="entry name" value="PROTEIN TRANSLOCASE SUBUNIT SECD"/>
    <property type="match status" value="1"/>
</dbReference>
<feature type="transmembrane region" description="Helical" evidence="9">
    <location>
        <begin position="456"/>
        <end position="476"/>
    </location>
</feature>
<feature type="transmembrane region" description="Helical" evidence="9">
    <location>
        <begin position="404"/>
        <end position="429"/>
    </location>
</feature>
<comment type="caution">
    <text evidence="14">The sequence shown here is derived from an EMBL/GenBank/DDBJ whole genome shotgun (WGS) entry which is preliminary data.</text>
</comment>
<dbReference type="HAMAP" id="MF_01463_B">
    <property type="entry name" value="SecD_B"/>
    <property type="match status" value="1"/>
</dbReference>
<comment type="caution">
    <text evidence="9">Lacks conserved residue(s) required for the propagation of feature annotation.</text>
</comment>
<evidence type="ECO:0000256" key="6">
    <source>
        <dbReference type="ARBA" id="ARBA00022989"/>
    </source>
</evidence>